<keyword evidence="8" id="KW-0539">Nucleus</keyword>
<comment type="function">
    <text evidence="1">Binds to all microtubule populations.</text>
</comment>
<reference evidence="10" key="1">
    <citation type="submission" date="2021-01" db="EMBL/GenBank/DDBJ databases">
        <authorList>
            <person name="Corre E."/>
            <person name="Pelletier E."/>
            <person name="Niang G."/>
            <person name="Scheremetjew M."/>
            <person name="Finn R."/>
            <person name="Kale V."/>
            <person name="Holt S."/>
            <person name="Cochrane G."/>
            <person name="Meng A."/>
            <person name="Brown T."/>
            <person name="Cohen L."/>
        </authorList>
    </citation>
    <scope>NUCLEOTIDE SEQUENCE</scope>
    <source>
        <strain evidence="10">CCMP1452</strain>
    </source>
</reference>
<evidence type="ECO:0000256" key="5">
    <source>
        <dbReference type="ARBA" id="ARBA00021471"/>
    </source>
</evidence>
<keyword evidence="6" id="KW-0963">Cytoplasm</keyword>
<evidence type="ECO:0000256" key="6">
    <source>
        <dbReference type="ARBA" id="ARBA00022490"/>
    </source>
</evidence>
<feature type="compositionally biased region" description="Basic and acidic residues" evidence="9">
    <location>
        <begin position="40"/>
        <end position="58"/>
    </location>
</feature>
<feature type="region of interest" description="Disordered" evidence="9">
    <location>
        <begin position="1"/>
        <end position="112"/>
    </location>
</feature>
<feature type="compositionally biased region" description="Polar residues" evidence="9">
    <location>
        <begin position="77"/>
        <end position="90"/>
    </location>
</feature>
<evidence type="ECO:0000256" key="2">
    <source>
        <dbReference type="ARBA" id="ARBA00004123"/>
    </source>
</evidence>
<sequence length="112" mass="12210">MSHPGYGCNDNQNYFVEGGKPSSRVLQQPGGKSSISLGWEEPKKIAPSRIDKEEKSKVEEEDESKVEDNKKEKVSSNAYASGSNMNSGNVITERPSSRVINPPGGKSSFSLY</sequence>
<dbReference type="AlphaFoldDB" id="A0A7S2QZQ3"/>
<evidence type="ECO:0000256" key="1">
    <source>
        <dbReference type="ARBA" id="ARBA00003805"/>
    </source>
</evidence>
<organism evidence="10">
    <name type="scientific">Eucampia antarctica</name>
    <dbReference type="NCBI Taxonomy" id="49252"/>
    <lineage>
        <taxon>Eukaryota</taxon>
        <taxon>Sar</taxon>
        <taxon>Stramenopiles</taxon>
        <taxon>Ochrophyta</taxon>
        <taxon>Bacillariophyta</taxon>
        <taxon>Mediophyceae</taxon>
        <taxon>Biddulphiophycidae</taxon>
        <taxon>Hemiaulales</taxon>
        <taxon>Hemiaulaceae</taxon>
        <taxon>Eucampia</taxon>
    </lineage>
</organism>
<evidence type="ECO:0000256" key="8">
    <source>
        <dbReference type="ARBA" id="ARBA00023242"/>
    </source>
</evidence>
<evidence type="ECO:0000256" key="3">
    <source>
        <dbReference type="ARBA" id="ARBA00004496"/>
    </source>
</evidence>
<keyword evidence="7" id="KW-0597">Phosphoprotein</keyword>
<name>A0A7S2QZQ3_9STRA</name>
<dbReference type="GO" id="GO:0005737">
    <property type="term" value="C:cytoplasm"/>
    <property type="evidence" value="ECO:0007669"/>
    <property type="project" value="UniProtKB-SubCell"/>
</dbReference>
<evidence type="ECO:0000256" key="4">
    <source>
        <dbReference type="ARBA" id="ARBA00005344"/>
    </source>
</evidence>
<dbReference type="PANTHER" id="PTHR34930">
    <property type="entry name" value="GEO05313P1"/>
    <property type="match status" value="1"/>
</dbReference>
<accession>A0A7S2QZQ3</accession>
<comment type="similarity">
    <text evidence="4">Belongs to the MAP Jupiter family.</text>
</comment>
<evidence type="ECO:0000256" key="7">
    <source>
        <dbReference type="ARBA" id="ARBA00022553"/>
    </source>
</evidence>
<evidence type="ECO:0000256" key="9">
    <source>
        <dbReference type="SAM" id="MobiDB-lite"/>
    </source>
</evidence>
<dbReference type="EMBL" id="HBHI01001042">
    <property type="protein sequence ID" value="CAD9656664.1"/>
    <property type="molecule type" value="Transcribed_RNA"/>
</dbReference>
<evidence type="ECO:0000313" key="10">
    <source>
        <dbReference type="EMBL" id="CAD9656664.1"/>
    </source>
</evidence>
<proteinExistence type="inferred from homology"/>
<protein>
    <recommendedName>
        <fullName evidence="5">Microtubule-associated protein Jupiter</fullName>
    </recommendedName>
</protein>
<dbReference type="PANTHER" id="PTHR34930:SF2">
    <property type="entry name" value="MICROTUBULE-ASSOCIATED PROTEIN JUPITER"/>
    <property type="match status" value="1"/>
</dbReference>
<dbReference type="InterPro" id="IPR033335">
    <property type="entry name" value="JUPITER"/>
</dbReference>
<comment type="subcellular location">
    <subcellularLocation>
        <location evidence="3">Cytoplasm</location>
    </subcellularLocation>
    <subcellularLocation>
        <location evidence="2">Nucleus</location>
    </subcellularLocation>
</comment>
<dbReference type="GO" id="GO:0005634">
    <property type="term" value="C:nucleus"/>
    <property type="evidence" value="ECO:0007669"/>
    <property type="project" value="UniProtKB-SubCell"/>
</dbReference>
<gene>
    <name evidence="10" type="ORF">EANT1437_LOCUS463</name>
</gene>
<feature type="compositionally biased region" description="Polar residues" evidence="9">
    <location>
        <begin position="24"/>
        <end position="36"/>
    </location>
</feature>